<keyword evidence="1" id="KW-0812">Transmembrane</keyword>
<dbReference type="AlphaFoldDB" id="Q7V1U4"/>
<dbReference type="EMBL" id="BX548174">
    <property type="protein sequence ID" value="CAE19220.1"/>
    <property type="molecule type" value="Genomic_DNA"/>
</dbReference>
<proteinExistence type="predicted"/>
<dbReference type="eggNOG" id="COG1876">
    <property type="taxonomic scope" value="Bacteria"/>
</dbReference>
<dbReference type="PANTHER" id="PTHR34385:SF1">
    <property type="entry name" value="PEPTIDOGLYCAN L-ALANYL-D-GLUTAMATE ENDOPEPTIDASE CWLK"/>
    <property type="match status" value="1"/>
</dbReference>
<dbReference type="InterPro" id="IPR058193">
    <property type="entry name" value="VanY/YodJ_core_dom"/>
</dbReference>
<evidence type="ECO:0000313" key="4">
    <source>
        <dbReference type="Proteomes" id="UP000001026"/>
    </source>
</evidence>
<keyword evidence="3" id="KW-0121">Carboxypeptidase</keyword>
<name>Q7V1U4_PROMP</name>
<sequence length="243" mass="28393">MKKKNPINEDIEIQVAERIILNENNFKFKKYNLFIAFFLIFLLPFIGLEIISNFKLNLNGVNKAKKFLNNDLSILGHLPYKEISKEKLVSIEPNIQVHIDMSEALLKMREDAIKDGIYLVFLSGYRSINLQKEIFYSLKSMRNQIAAERAKVSAPPGYSEHSTGFAIDIGDADKRETDFEVQFENTDAFRWLKKNAAKYHFKLSFTQNNKNVDYEPWHWRYEGSIEALKVFEASNRNLKKLQN</sequence>
<dbReference type="CDD" id="cd14852">
    <property type="entry name" value="LD-carboxypeptidase"/>
    <property type="match status" value="1"/>
</dbReference>
<evidence type="ECO:0000313" key="3">
    <source>
        <dbReference type="EMBL" id="CAE19220.1"/>
    </source>
</evidence>
<gene>
    <name evidence="3" type="ordered locus">PMM0761</name>
</gene>
<dbReference type="HOGENOM" id="CLU_054193_6_1_3"/>
<dbReference type="InterPro" id="IPR009045">
    <property type="entry name" value="Zn_M74/Hedgehog-like"/>
</dbReference>
<dbReference type="InterPro" id="IPR003709">
    <property type="entry name" value="VanY-like_core_dom"/>
</dbReference>
<evidence type="ECO:0000259" key="2">
    <source>
        <dbReference type="Pfam" id="PF02557"/>
    </source>
</evidence>
<reference evidence="3 4" key="1">
    <citation type="journal article" date="2003" name="Nature">
        <title>Genome divergence in two Prochlorococcus ecotypes reflects oceanic niche differentiation.</title>
        <authorList>
            <person name="Rocap G."/>
            <person name="Larimer F.W."/>
            <person name="Lamerdin J.E."/>
            <person name="Malfatti S."/>
            <person name="Chain P."/>
            <person name="Ahlgren N.A."/>
            <person name="Arellano A."/>
            <person name="Coleman M."/>
            <person name="Hauser L."/>
            <person name="Hess W.R."/>
            <person name="Johnson Z.I."/>
            <person name="Land M.L."/>
            <person name="Lindell D."/>
            <person name="Post A.F."/>
            <person name="Regala W."/>
            <person name="Shah M."/>
            <person name="Shaw S.L."/>
            <person name="Steglich C."/>
            <person name="Sullivan M.B."/>
            <person name="Ting C.S."/>
            <person name="Tolonen A."/>
            <person name="Webb E.A."/>
            <person name="Zinser E.R."/>
            <person name="Chisholm S.W."/>
        </authorList>
    </citation>
    <scope>NUCLEOTIDE SEQUENCE [LARGE SCALE GENOMIC DNA]</scope>
    <source>
        <strain evidence="4">CCMP1986 / NIES-2087 / MED4</strain>
    </source>
</reference>
<dbReference type="Proteomes" id="UP000001026">
    <property type="component" value="Chromosome"/>
</dbReference>
<dbReference type="GO" id="GO:0004180">
    <property type="term" value="F:carboxypeptidase activity"/>
    <property type="evidence" value="ECO:0007669"/>
    <property type="project" value="UniProtKB-KW"/>
</dbReference>
<protein>
    <submittedName>
        <fullName evidence="3">Putative carboxypeptidase</fullName>
    </submittedName>
</protein>
<dbReference type="Gene3D" id="3.30.1380.10">
    <property type="match status" value="1"/>
</dbReference>
<accession>Q7V1U4</accession>
<keyword evidence="1" id="KW-1133">Transmembrane helix</keyword>
<dbReference type="RefSeq" id="WP_011132395.1">
    <property type="nucleotide sequence ID" value="NC_005072.1"/>
</dbReference>
<keyword evidence="1" id="KW-0472">Membrane</keyword>
<dbReference type="InterPro" id="IPR052179">
    <property type="entry name" value="DD-CPase-like"/>
</dbReference>
<keyword evidence="3" id="KW-0645">Protease</keyword>
<dbReference type="STRING" id="59919.PMM0761"/>
<evidence type="ECO:0000256" key="1">
    <source>
        <dbReference type="SAM" id="Phobius"/>
    </source>
</evidence>
<dbReference type="KEGG" id="pmm:PMM0761"/>
<dbReference type="PANTHER" id="PTHR34385">
    <property type="entry name" value="D-ALANYL-D-ALANINE CARBOXYPEPTIDASE"/>
    <property type="match status" value="1"/>
</dbReference>
<keyword evidence="3" id="KW-0378">Hydrolase</keyword>
<feature type="transmembrane region" description="Helical" evidence="1">
    <location>
        <begin position="31"/>
        <end position="51"/>
    </location>
</feature>
<dbReference type="GO" id="GO:0006508">
    <property type="term" value="P:proteolysis"/>
    <property type="evidence" value="ECO:0007669"/>
    <property type="project" value="InterPro"/>
</dbReference>
<feature type="domain" description="D-alanyl-D-alanine carboxypeptidase-like core" evidence="2">
    <location>
        <begin position="95"/>
        <end position="223"/>
    </location>
</feature>
<organism evidence="3 4">
    <name type="scientific">Prochlorococcus marinus subsp. pastoris (strain CCMP1986 / NIES-2087 / MED4)</name>
    <dbReference type="NCBI Taxonomy" id="59919"/>
    <lineage>
        <taxon>Bacteria</taxon>
        <taxon>Bacillati</taxon>
        <taxon>Cyanobacteriota</taxon>
        <taxon>Cyanophyceae</taxon>
        <taxon>Synechococcales</taxon>
        <taxon>Prochlorococcaceae</taxon>
        <taxon>Prochlorococcus</taxon>
    </lineage>
</organism>
<dbReference type="SUPFAM" id="SSF55166">
    <property type="entry name" value="Hedgehog/DD-peptidase"/>
    <property type="match status" value="1"/>
</dbReference>
<dbReference type="Pfam" id="PF02557">
    <property type="entry name" value="VanY"/>
    <property type="match status" value="1"/>
</dbReference>
<dbReference type="OrthoDB" id="9792074at2"/>